<accession>A0A0L0CRQ1</accession>
<protein>
    <submittedName>
        <fullName evidence="3">Uncharacterized protein</fullName>
    </submittedName>
</protein>
<evidence type="ECO:0000256" key="1">
    <source>
        <dbReference type="SAM" id="Coils"/>
    </source>
</evidence>
<dbReference type="Proteomes" id="UP000037069">
    <property type="component" value="Unassembled WGS sequence"/>
</dbReference>
<name>A0A0L0CRQ1_LUCCU</name>
<comment type="caution">
    <text evidence="3">The sequence shown here is derived from an EMBL/GenBank/DDBJ whole genome shotgun (WGS) entry which is preliminary data.</text>
</comment>
<keyword evidence="1" id="KW-0175">Coiled coil</keyword>
<organism evidence="3 4">
    <name type="scientific">Lucilia cuprina</name>
    <name type="common">Green bottle fly</name>
    <name type="synonym">Australian sheep blowfly</name>
    <dbReference type="NCBI Taxonomy" id="7375"/>
    <lineage>
        <taxon>Eukaryota</taxon>
        <taxon>Metazoa</taxon>
        <taxon>Ecdysozoa</taxon>
        <taxon>Arthropoda</taxon>
        <taxon>Hexapoda</taxon>
        <taxon>Insecta</taxon>
        <taxon>Pterygota</taxon>
        <taxon>Neoptera</taxon>
        <taxon>Endopterygota</taxon>
        <taxon>Diptera</taxon>
        <taxon>Brachycera</taxon>
        <taxon>Muscomorpha</taxon>
        <taxon>Oestroidea</taxon>
        <taxon>Calliphoridae</taxon>
        <taxon>Luciliinae</taxon>
        <taxon>Lucilia</taxon>
    </lineage>
</organism>
<dbReference type="AlphaFoldDB" id="A0A0L0CRQ1"/>
<dbReference type="PANTHER" id="PTHR45823">
    <property type="entry name" value="T-SNARE COILED-COIL HOMOLOGY DOMAIN-CONTAINING PROTEIN"/>
    <property type="match status" value="1"/>
</dbReference>
<proteinExistence type="predicted"/>
<dbReference type="PANTHER" id="PTHR45823:SF1">
    <property type="entry name" value="T-SNARE COILED-COIL HOMOLOGY DOMAIN-CONTAINING PROTEIN"/>
    <property type="match status" value="1"/>
</dbReference>
<dbReference type="EMBL" id="JRES01000018">
    <property type="protein sequence ID" value="KNC34871.1"/>
    <property type="molecule type" value="Genomic_DNA"/>
</dbReference>
<dbReference type="OrthoDB" id="6783748at2759"/>
<reference evidence="3 4" key="1">
    <citation type="journal article" date="2015" name="Nat. Commun.">
        <title>Lucilia cuprina genome unlocks parasitic fly biology to underpin future interventions.</title>
        <authorList>
            <person name="Anstead C.A."/>
            <person name="Korhonen P.K."/>
            <person name="Young N.D."/>
            <person name="Hall R.S."/>
            <person name="Jex A.R."/>
            <person name="Murali S.C."/>
            <person name="Hughes D.S."/>
            <person name="Lee S.F."/>
            <person name="Perry T."/>
            <person name="Stroehlein A.J."/>
            <person name="Ansell B.R."/>
            <person name="Breugelmans B."/>
            <person name="Hofmann A."/>
            <person name="Qu J."/>
            <person name="Dugan S."/>
            <person name="Lee S.L."/>
            <person name="Chao H."/>
            <person name="Dinh H."/>
            <person name="Han Y."/>
            <person name="Doddapaneni H.V."/>
            <person name="Worley K.C."/>
            <person name="Muzny D.M."/>
            <person name="Ioannidis P."/>
            <person name="Waterhouse R.M."/>
            <person name="Zdobnov E.M."/>
            <person name="James P.J."/>
            <person name="Bagnall N.H."/>
            <person name="Kotze A.C."/>
            <person name="Gibbs R.A."/>
            <person name="Richards S."/>
            <person name="Batterham P."/>
            <person name="Gasser R.B."/>
        </authorList>
    </citation>
    <scope>NUCLEOTIDE SEQUENCE [LARGE SCALE GENOMIC DNA]</scope>
    <source>
        <strain evidence="3 4">LS</strain>
        <tissue evidence="3">Full body</tissue>
    </source>
</reference>
<evidence type="ECO:0000313" key="3">
    <source>
        <dbReference type="EMBL" id="KNC34871.1"/>
    </source>
</evidence>
<evidence type="ECO:0000313" key="4">
    <source>
        <dbReference type="Proteomes" id="UP000037069"/>
    </source>
</evidence>
<keyword evidence="4" id="KW-1185">Reference proteome</keyword>
<feature type="coiled-coil region" evidence="1">
    <location>
        <begin position="295"/>
        <end position="388"/>
    </location>
</feature>
<sequence length="629" mass="71025">MSLEVCVRTNYLQYCQSNDMDCISRNCNISGDERMVFCWLCLGNYHLKCNGLKARDADALSDKTKNIQWTYNFAVSPKTKRKRTTKASSTSPKDSNVAAPNQFAVTQPINSNPTNQFAVTLQMNEKQTNLDRKQSLSLNTLHPNDQISNNYLPVHPPLPPNSSNVAISTSVNNQSLNKFDTVATPKPLKTIPSKKTIFATRFALDTTANDIDFYIRNNLGLELYNDIQINKINALGNKAELQKRLIDEFKWRDIDIGTYEFVYKQETEISTNSTTSNMDLNTMFAAMMEKFAEVQEISKANNEKLLENNEKLLAEFKAEVQETSKVNFAEFKTKIQEMSKVINNRVDRIDRKVADLESNIDKKVADLQTNIDKKVSDLESKLNNLQCQEGAVRIIPETSSRIKAPSFDGTTPFNVFKFDTVATRNIWNNKEKAIELILALKGNALGLKRKCRNNYDDMEALQHCRRPIRHYKTLHWKSSACYSFLVITAVKPVISSETVDFGYESKGQVKNKALVKSCKSKIVAVRVLNLFSYENDIKSNSKLGECASAEAVVNCVEKPANKSIKQHELLANYVGKWVAPSDKNKAKQLLERHASIFSLKSQNQGRTAIVKHQIDTGDAGRNAWCTSTT</sequence>
<gene>
    <name evidence="3" type="ORF">FF38_11116</name>
</gene>
<evidence type="ECO:0000256" key="2">
    <source>
        <dbReference type="SAM" id="MobiDB-lite"/>
    </source>
</evidence>
<feature type="region of interest" description="Disordered" evidence="2">
    <location>
        <begin position="80"/>
        <end position="111"/>
    </location>
</feature>
<dbReference type="STRING" id="7375.A0A0L0CRQ1"/>